<proteinExistence type="inferred from homology"/>
<dbReference type="Ensembl" id="ENSPKIT00000000997.1">
    <property type="protein sequence ID" value="ENSPKIP00000020380.1"/>
    <property type="gene ID" value="ENSPKIG00000005185.1"/>
</dbReference>
<feature type="signal peptide" evidence="11">
    <location>
        <begin position="1"/>
        <end position="18"/>
    </location>
</feature>
<evidence type="ECO:0000259" key="12">
    <source>
        <dbReference type="SMART" id="SM00013"/>
    </source>
</evidence>
<dbReference type="Pfam" id="PF00560">
    <property type="entry name" value="LRR_1"/>
    <property type="match status" value="2"/>
</dbReference>
<dbReference type="OrthoDB" id="676979at2759"/>
<feature type="domain" description="LRRNT" evidence="12">
    <location>
        <begin position="118"/>
        <end position="148"/>
    </location>
</feature>
<evidence type="ECO:0000256" key="2">
    <source>
        <dbReference type="ARBA" id="ARBA00006912"/>
    </source>
</evidence>
<dbReference type="AlphaFoldDB" id="A0A3B3RRC6"/>
<dbReference type="InterPro" id="IPR001611">
    <property type="entry name" value="Leu-rich_rpt"/>
</dbReference>
<evidence type="ECO:0000256" key="4">
    <source>
        <dbReference type="ARBA" id="ARBA00022530"/>
    </source>
</evidence>
<feature type="region of interest" description="Disordered" evidence="10">
    <location>
        <begin position="76"/>
        <end position="110"/>
    </location>
</feature>
<dbReference type="InterPro" id="IPR000372">
    <property type="entry name" value="LRRNT"/>
</dbReference>
<dbReference type="STRING" id="1676925.ENSPKIP00000020380"/>
<keyword evidence="9" id="KW-0325">Glycoprotein</keyword>
<evidence type="ECO:0000256" key="10">
    <source>
        <dbReference type="SAM" id="MobiDB-lite"/>
    </source>
</evidence>
<dbReference type="InterPro" id="IPR003591">
    <property type="entry name" value="Leu-rich_rpt_typical-subtyp"/>
</dbReference>
<evidence type="ECO:0000256" key="1">
    <source>
        <dbReference type="ARBA" id="ARBA00004498"/>
    </source>
</evidence>
<evidence type="ECO:0000313" key="14">
    <source>
        <dbReference type="Proteomes" id="UP000261540"/>
    </source>
</evidence>
<dbReference type="PANTHER" id="PTHR46269:SF3">
    <property type="entry name" value="EPIPHYCAN"/>
    <property type="match status" value="1"/>
</dbReference>
<keyword evidence="5" id="KW-0433">Leucine-rich repeat</keyword>
<sequence>MKTLEYIVCGFFILKTLAAFPSMQSRLLDLDVYDNYGTDPNLLNEDLYDYGIDVITGEPEVEIGTLPPLGLSREASFDEGEEEDELPLRPFPTTHSSGGSGAPAGPEISGVPPPGAPTCLLCVCLGSSVYCDDAKLEAIPELPKDTTHFYARYNKISSIKKNDFAHMNMLKRIDLTGNQISRIDDDAFLGLPALEELVLEENKLAQLPALPASMIVIDASHNKLGSRGIHKEAFKDMHNLQNLYLSYNNIGYVPMSLPESLRSLHLQNNNIQMMLDDTFCNLKDLNYIRRALEDIRLDGNPINLSRTPQAYVCLPRLPVGGLV</sequence>
<evidence type="ECO:0000256" key="7">
    <source>
        <dbReference type="ARBA" id="ARBA00022737"/>
    </source>
</evidence>
<evidence type="ECO:0000313" key="13">
    <source>
        <dbReference type="Ensembl" id="ENSPKIP00000020380.1"/>
    </source>
</evidence>
<comment type="similarity">
    <text evidence="2">Belongs to the small leucine-rich proteoglycan (SLRP) family. SLRP class III subfamily.</text>
</comment>
<dbReference type="PANTHER" id="PTHR46269">
    <property type="entry name" value="EPIPHYCAN-RELATED"/>
    <property type="match status" value="1"/>
</dbReference>
<dbReference type="SMART" id="SM00369">
    <property type="entry name" value="LRR_TYP"/>
    <property type="match status" value="4"/>
</dbReference>
<keyword evidence="14" id="KW-1185">Reference proteome</keyword>
<evidence type="ECO:0000256" key="3">
    <source>
        <dbReference type="ARBA" id="ARBA00022525"/>
    </source>
</evidence>
<dbReference type="Proteomes" id="UP000261540">
    <property type="component" value="Unplaced"/>
</dbReference>
<keyword evidence="8" id="KW-1015">Disulfide bond</keyword>
<reference evidence="13" key="2">
    <citation type="submission" date="2025-09" db="UniProtKB">
        <authorList>
            <consortium name="Ensembl"/>
        </authorList>
    </citation>
    <scope>IDENTIFICATION</scope>
</reference>
<dbReference type="InterPro" id="IPR032675">
    <property type="entry name" value="LRR_dom_sf"/>
</dbReference>
<dbReference type="GO" id="GO:0061975">
    <property type="term" value="P:articular cartilage development"/>
    <property type="evidence" value="ECO:0007669"/>
    <property type="project" value="TreeGrafter"/>
</dbReference>
<dbReference type="GO" id="GO:0005615">
    <property type="term" value="C:extracellular space"/>
    <property type="evidence" value="ECO:0007669"/>
    <property type="project" value="TreeGrafter"/>
</dbReference>
<comment type="subcellular location">
    <subcellularLocation>
        <location evidence="1">Secreted</location>
        <location evidence="1">Extracellular space</location>
        <location evidence="1">Extracellular matrix</location>
    </subcellularLocation>
</comment>
<dbReference type="GeneTree" id="ENSGT00940000157574"/>
<dbReference type="SMART" id="SM00013">
    <property type="entry name" value="LRRNT"/>
    <property type="match status" value="1"/>
</dbReference>
<keyword evidence="6 11" id="KW-0732">Signal</keyword>
<dbReference type="InterPro" id="IPR043547">
    <property type="entry name" value="Mimecan/Epiphycan/Opticin"/>
</dbReference>
<keyword evidence="4" id="KW-0272">Extracellular matrix</keyword>
<keyword evidence="7" id="KW-0677">Repeat</keyword>
<dbReference type="SUPFAM" id="SSF52058">
    <property type="entry name" value="L domain-like"/>
    <property type="match status" value="1"/>
</dbReference>
<accession>A0A3B3RRC6</accession>
<evidence type="ECO:0000256" key="11">
    <source>
        <dbReference type="SAM" id="SignalP"/>
    </source>
</evidence>
<evidence type="ECO:0000256" key="9">
    <source>
        <dbReference type="ARBA" id="ARBA00023180"/>
    </source>
</evidence>
<name>A0A3B3RRC6_9TELE</name>
<dbReference type="PROSITE" id="PS51450">
    <property type="entry name" value="LRR"/>
    <property type="match status" value="1"/>
</dbReference>
<dbReference type="GO" id="GO:0060348">
    <property type="term" value="P:bone development"/>
    <property type="evidence" value="ECO:0007669"/>
    <property type="project" value="TreeGrafter"/>
</dbReference>
<protein>
    <submittedName>
        <fullName evidence="13">Epiphycan</fullName>
    </submittedName>
</protein>
<dbReference type="Pfam" id="PF13855">
    <property type="entry name" value="LRR_8"/>
    <property type="match status" value="1"/>
</dbReference>
<organism evidence="13 14">
    <name type="scientific">Paramormyrops kingsleyae</name>
    <dbReference type="NCBI Taxonomy" id="1676925"/>
    <lineage>
        <taxon>Eukaryota</taxon>
        <taxon>Metazoa</taxon>
        <taxon>Chordata</taxon>
        <taxon>Craniata</taxon>
        <taxon>Vertebrata</taxon>
        <taxon>Euteleostomi</taxon>
        <taxon>Actinopterygii</taxon>
        <taxon>Neopterygii</taxon>
        <taxon>Teleostei</taxon>
        <taxon>Osteoglossocephala</taxon>
        <taxon>Osteoglossomorpha</taxon>
        <taxon>Osteoglossiformes</taxon>
        <taxon>Mormyridae</taxon>
        <taxon>Paramormyrops</taxon>
    </lineage>
</organism>
<feature type="chain" id="PRO_5017339441" evidence="11">
    <location>
        <begin position="19"/>
        <end position="323"/>
    </location>
</feature>
<keyword evidence="3" id="KW-0964">Secreted</keyword>
<reference evidence="13" key="1">
    <citation type="submission" date="2025-08" db="UniProtKB">
        <authorList>
            <consortium name="Ensembl"/>
        </authorList>
    </citation>
    <scope>IDENTIFICATION</scope>
</reference>
<evidence type="ECO:0000256" key="8">
    <source>
        <dbReference type="ARBA" id="ARBA00023157"/>
    </source>
</evidence>
<dbReference type="GeneID" id="111853814"/>
<evidence type="ECO:0000256" key="5">
    <source>
        <dbReference type="ARBA" id="ARBA00022614"/>
    </source>
</evidence>
<dbReference type="Gene3D" id="3.80.10.10">
    <property type="entry name" value="Ribonuclease Inhibitor"/>
    <property type="match status" value="1"/>
</dbReference>
<evidence type="ECO:0000256" key="6">
    <source>
        <dbReference type="ARBA" id="ARBA00022729"/>
    </source>
</evidence>
<dbReference type="RefSeq" id="XP_023686923.1">
    <property type="nucleotide sequence ID" value="XM_023831155.2"/>
</dbReference>
<dbReference type="GO" id="GO:0031012">
    <property type="term" value="C:extracellular matrix"/>
    <property type="evidence" value="ECO:0007669"/>
    <property type="project" value="TreeGrafter"/>
</dbReference>